<gene>
    <name evidence="1" type="ORF">SAZU_5464</name>
</gene>
<keyword evidence="2" id="KW-1185">Reference proteome</keyword>
<accession>A0A0K8PRX5</accession>
<evidence type="ECO:0000313" key="2">
    <source>
        <dbReference type="Proteomes" id="UP000053859"/>
    </source>
</evidence>
<reference evidence="1" key="1">
    <citation type="journal article" date="2015" name="Genome Announc.">
        <title>Draft Genome Sequence of Thiostrepton-Producing Streptomyces azureus ATCC 14921.</title>
        <authorList>
            <person name="Sakihara K."/>
            <person name="Maeda J."/>
            <person name="Tashiro K."/>
            <person name="Fujino Y."/>
            <person name="Kuhara S."/>
            <person name="Ohshima T."/>
            <person name="Ogata S."/>
            <person name="Doi K."/>
        </authorList>
    </citation>
    <scope>NUCLEOTIDE SEQUENCE [LARGE SCALE GENOMIC DNA]</scope>
    <source>
        <strain evidence="1">ATCC14921</strain>
    </source>
</reference>
<keyword evidence="1" id="KW-0238">DNA-binding</keyword>
<evidence type="ECO:0000313" key="1">
    <source>
        <dbReference type="EMBL" id="GAP50606.1"/>
    </source>
</evidence>
<sequence>MRTVGDTRTGRSDRGPILSGMWSASGVLLQYLRKWAGLNQQQLGDAIGYSLE</sequence>
<dbReference type="EMBL" id="DF968346">
    <property type="protein sequence ID" value="GAP50606.1"/>
    <property type="molecule type" value="Genomic_DNA"/>
</dbReference>
<dbReference type="PATRIC" id="fig|146537.3.peg.5755"/>
<dbReference type="GO" id="GO:0003677">
    <property type="term" value="F:DNA binding"/>
    <property type="evidence" value="ECO:0007669"/>
    <property type="project" value="UniProtKB-KW"/>
</dbReference>
<dbReference type="AlphaFoldDB" id="A0A0K8PRX5"/>
<dbReference type="Proteomes" id="UP000053859">
    <property type="component" value="Unassembled WGS sequence"/>
</dbReference>
<protein>
    <submittedName>
        <fullName evidence="1">DNA-binding protein</fullName>
    </submittedName>
</protein>
<name>A0A0K8PRX5_STRAJ</name>
<organism evidence="1 2">
    <name type="scientific">Streptomyces azureus</name>
    <dbReference type="NCBI Taxonomy" id="146537"/>
    <lineage>
        <taxon>Bacteria</taxon>
        <taxon>Bacillati</taxon>
        <taxon>Actinomycetota</taxon>
        <taxon>Actinomycetes</taxon>
        <taxon>Kitasatosporales</taxon>
        <taxon>Streptomycetaceae</taxon>
        <taxon>Streptomyces</taxon>
    </lineage>
</organism>
<proteinExistence type="predicted"/>